<dbReference type="GeneID" id="54286051"/>
<dbReference type="GO" id="GO:0047372">
    <property type="term" value="F:monoacylglycerol lipase activity"/>
    <property type="evidence" value="ECO:0007669"/>
    <property type="project" value="TreeGrafter"/>
</dbReference>
<dbReference type="PANTHER" id="PTHR43798">
    <property type="entry name" value="MONOACYLGLYCEROL LIPASE"/>
    <property type="match status" value="1"/>
</dbReference>
<dbReference type="PANTHER" id="PTHR43798:SF5">
    <property type="entry name" value="MONOACYLGLYCEROL LIPASE ABHD6"/>
    <property type="match status" value="1"/>
</dbReference>
<dbReference type="Pfam" id="PF12697">
    <property type="entry name" value="Abhydrolase_6"/>
    <property type="match status" value="1"/>
</dbReference>
<evidence type="ECO:0000313" key="2">
    <source>
        <dbReference type="EMBL" id="KAF2014079.1"/>
    </source>
</evidence>
<dbReference type="GO" id="GO:0016020">
    <property type="term" value="C:membrane"/>
    <property type="evidence" value="ECO:0007669"/>
    <property type="project" value="TreeGrafter"/>
</dbReference>
<dbReference type="EMBL" id="ML978071">
    <property type="protein sequence ID" value="KAF2014079.1"/>
    <property type="molecule type" value="Genomic_DNA"/>
</dbReference>
<evidence type="ECO:0000313" key="3">
    <source>
        <dbReference type="Proteomes" id="UP000799778"/>
    </source>
</evidence>
<gene>
    <name evidence="2" type="ORF">BU24DRAFT_425071</name>
</gene>
<dbReference type="InterPro" id="IPR000073">
    <property type="entry name" value="AB_hydrolase_1"/>
</dbReference>
<dbReference type="InterPro" id="IPR029058">
    <property type="entry name" value="AB_hydrolase_fold"/>
</dbReference>
<dbReference type="SUPFAM" id="SSF53474">
    <property type="entry name" value="alpha/beta-Hydrolases"/>
    <property type="match status" value="1"/>
</dbReference>
<dbReference type="RefSeq" id="XP_033382418.1">
    <property type="nucleotide sequence ID" value="XM_033528654.1"/>
</dbReference>
<dbReference type="InterPro" id="IPR050266">
    <property type="entry name" value="AB_hydrolase_sf"/>
</dbReference>
<dbReference type="Proteomes" id="UP000799778">
    <property type="component" value="Unassembled WGS sequence"/>
</dbReference>
<dbReference type="GO" id="GO:0046464">
    <property type="term" value="P:acylglycerol catabolic process"/>
    <property type="evidence" value="ECO:0007669"/>
    <property type="project" value="TreeGrafter"/>
</dbReference>
<keyword evidence="2" id="KW-0378">Hydrolase</keyword>
<evidence type="ECO:0000259" key="1">
    <source>
        <dbReference type="Pfam" id="PF12697"/>
    </source>
</evidence>
<keyword evidence="3" id="KW-1185">Reference proteome</keyword>
<proteinExistence type="predicted"/>
<organism evidence="2 3">
    <name type="scientific">Aaosphaeria arxii CBS 175.79</name>
    <dbReference type="NCBI Taxonomy" id="1450172"/>
    <lineage>
        <taxon>Eukaryota</taxon>
        <taxon>Fungi</taxon>
        <taxon>Dikarya</taxon>
        <taxon>Ascomycota</taxon>
        <taxon>Pezizomycotina</taxon>
        <taxon>Dothideomycetes</taxon>
        <taxon>Pleosporomycetidae</taxon>
        <taxon>Pleosporales</taxon>
        <taxon>Pleosporales incertae sedis</taxon>
        <taxon>Aaosphaeria</taxon>
    </lineage>
</organism>
<name>A0A6A5XMI1_9PLEO</name>
<dbReference type="Gene3D" id="3.40.50.1820">
    <property type="entry name" value="alpha/beta hydrolase"/>
    <property type="match status" value="1"/>
</dbReference>
<reference evidence="2" key="1">
    <citation type="journal article" date="2020" name="Stud. Mycol.">
        <title>101 Dothideomycetes genomes: a test case for predicting lifestyles and emergence of pathogens.</title>
        <authorList>
            <person name="Haridas S."/>
            <person name="Albert R."/>
            <person name="Binder M."/>
            <person name="Bloem J."/>
            <person name="Labutti K."/>
            <person name="Salamov A."/>
            <person name="Andreopoulos B."/>
            <person name="Baker S."/>
            <person name="Barry K."/>
            <person name="Bills G."/>
            <person name="Bluhm B."/>
            <person name="Cannon C."/>
            <person name="Castanera R."/>
            <person name="Culley D."/>
            <person name="Daum C."/>
            <person name="Ezra D."/>
            <person name="Gonzalez J."/>
            <person name="Henrissat B."/>
            <person name="Kuo A."/>
            <person name="Liang C."/>
            <person name="Lipzen A."/>
            <person name="Lutzoni F."/>
            <person name="Magnuson J."/>
            <person name="Mondo S."/>
            <person name="Nolan M."/>
            <person name="Ohm R."/>
            <person name="Pangilinan J."/>
            <person name="Park H.-J."/>
            <person name="Ramirez L."/>
            <person name="Alfaro M."/>
            <person name="Sun H."/>
            <person name="Tritt A."/>
            <person name="Yoshinaga Y."/>
            <person name="Zwiers L.-H."/>
            <person name="Turgeon B."/>
            <person name="Goodwin S."/>
            <person name="Spatafora J."/>
            <person name="Crous P."/>
            <person name="Grigoriev I."/>
        </authorList>
    </citation>
    <scope>NUCLEOTIDE SEQUENCE</scope>
    <source>
        <strain evidence="2">CBS 175.79</strain>
    </source>
</reference>
<dbReference type="OrthoDB" id="190201at2759"/>
<sequence length="275" mass="30539">MPLTHSAISLIVKGVNLHVSIIYELHDRPPLLFLHGFGSCKEDLVDVTVNPALQHYGYIAFDAPGCGHSEVDDLSSVNIPFLVATAEAVLSHLQIDRFHLIGHSMGGLTALLLAHNNPGQVLSFVDIKGNLAPEDCFLSRQIITFPSNNPEEFLKAFIDRTYQTKSYSNALYASTLRNRVRAGAVRPIFESMVQLSDGEDLLGMFLGLTCPKMFMFGEENRGLSYLGRLQKEGVELAQIPQSGHFPMYSNPVDMYRQIAQFLQSSDRDTRLEPAN</sequence>
<protein>
    <submittedName>
        <fullName evidence="2">Alpha/beta-hydrolase</fullName>
    </submittedName>
</protein>
<accession>A0A6A5XMI1</accession>
<dbReference type="AlphaFoldDB" id="A0A6A5XMI1"/>
<feature type="domain" description="AB hydrolase-1" evidence="1">
    <location>
        <begin position="31"/>
        <end position="253"/>
    </location>
</feature>